<sequence length="31" mass="3590">SSRATEVGAQKDKTTEILRQIDAKIEEWKEE</sequence>
<protein>
    <submittedName>
        <fullName evidence="1">Uncharacterized protein</fullName>
    </submittedName>
</protein>
<keyword evidence="2" id="KW-1185">Reference proteome</keyword>
<feature type="non-terminal residue" evidence="1">
    <location>
        <position position="1"/>
    </location>
</feature>
<dbReference type="Proteomes" id="UP000591948">
    <property type="component" value="Unassembled WGS sequence"/>
</dbReference>
<accession>A0A6V8P8S8</accession>
<comment type="caution">
    <text evidence="1">The sequence shown here is derived from an EMBL/GenBank/DDBJ whole genome shotgun (WGS) entry which is preliminary data.</text>
</comment>
<proteinExistence type="predicted"/>
<evidence type="ECO:0000313" key="2">
    <source>
        <dbReference type="Proteomes" id="UP000591948"/>
    </source>
</evidence>
<dbReference type="EMBL" id="BLRY01000358">
    <property type="protein sequence ID" value="GFP28707.1"/>
    <property type="molecule type" value="Genomic_DNA"/>
</dbReference>
<name>A0A6V8P8S8_9ACTN</name>
<evidence type="ECO:0000313" key="1">
    <source>
        <dbReference type="EMBL" id="GFP28707.1"/>
    </source>
</evidence>
<gene>
    <name evidence="1" type="ORF">HKBW3S33_02121</name>
</gene>
<dbReference type="AlphaFoldDB" id="A0A6V8P8S8"/>
<reference evidence="1 2" key="1">
    <citation type="journal article" date="2020" name="Front. Microbiol.">
        <title>Single-cell genomics of novel Actinobacteria with the Wood-Ljungdahl pathway discovered in a serpentinizing system.</title>
        <authorList>
            <person name="Merino N."/>
            <person name="Kawai M."/>
            <person name="Boyd E.S."/>
            <person name="Colman D.R."/>
            <person name="McGlynn S.E."/>
            <person name="Nealson K.H."/>
            <person name="Kurokawa K."/>
            <person name="Hongoh Y."/>
        </authorList>
    </citation>
    <scope>NUCLEOTIDE SEQUENCE [LARGE SCALE GENOMIC DNA]</scope>
    <source>
        <strain evidence="1 2">S33</strain>
    </source>
</reference>
<organism evidence="1 2">
    <name type="scientific">Candidatus Hakubella thermalkaliphila</name>
    <dbReference type="NCBI Taxonomy" id="2754717"/>
    <lineage>
        <taxon>Bacteria</taxon>
        <taxon>Bacillati</taxon>
        <taxon>Actinomycetota</taxon>
        <taxon>Actinomycetota incertae sedis</taxon>
        <taxon>Candidatus Hakubellales</taxon>
        <taxon>Candidatus Hakubellaceae</taxon>
        <taxon>Candidatus Hakubella</taxon>
    </lineage>
</organism>